<comment type="caution">
    <text evidence="3">The sequence shown here is derived from an EMBL/GenBank/DDBJ whole genome shotgun (WGS) entry which is preliminary data.</text>
</comment>
<proteinExistence type="predicted"/>
<gene>
    <name evidence="3" type="ORF">Q4F19_18315</name>
</gene>
<organism evidence="3 4">
    <name type="scientific">Sphingomonas natans</name>
    <dbReference type="NCBI Taxonomy" id="3063330"/>
    <lineage>
        <taxon>Bacteria</taxon>
        <taxon>Pseudomonadati</taxon>
        <taxon>Pseudomonadota</taxon>
        <taxon>Alphaproteobacteria</taxon>
        <taxon>Sphingomonadales</taxon>
        <taxon>Sphingomonadaceae</taxon>
        <taxon>Sphingomonas</taxon>
    </lineage>
</organism>
<dbReference type="EMBL" id="JAUOTP010000010">
    <property type="protein sequence ID" value="MDO6416346.1"/>
    <property type="molecule type" value="Genomic_DNA"/>
</dbReference>
<keyword evidence="2" id="KW-1133">Transmembrane helix</keyword>
<keyword evidence="2" id="KW-0812">Transmembrane</keyword>
<dbReference type="RefSeq" id="WP_303545766.1">
    <property type="nucleotide sequence ID" value="NZ_JAUOTP010000010.1"/>
</dbReference>
<evidence type="ECO:0000313" key="3">
    <source>
        <dbReference type="EMBL" id="MDO6416346.1"/>
    </source>
</evidence>
<feature type="region of interest" description="Disordered" evidence="1">
    <location>
        <begin position="1"/>
        <end position="23"/>
    </location>
</feature>
<feature type="transmembrane region" description="Helical" evidence="2">
    <location>
        <begin position="56"/>
        <end position="78"/>
    </location>
</feature>
<evidence type="ECO:0000256" key="1">
    <source>
        <dbReference type="SAM" id="MobiDB-lite"/>
    </source>
</evidence>
<keyword evidence="2" id="KW-0472">Membrane</keyword>
<protein>
    <submittedName>
        <fullName evidence="3">Uncharacterized protein</fullName>
    </submittedName>
</protein>
<accession>A0ABT8YD96</accession>
<dbReference type="Proteomes" id="UP001169764">
    <property type="component" value="Unassembled WGS sequence"/>
</dbReference>
<keyword evidence="4" id="KW-1185">Reference proteome</keyword>
<name>A0ABT8YD96_9SPHN</name>
<evidence type="ECO:0000313" key="4">
    <source>
        <dbReference type="Proteomes" id="UP001169764"/>
    </source>
</evidence>
<evidence type="ECO:0000256" key="2">
    <source>
        <dbReference type="SAM" id="Phobius"/>
    </source>
</evidence>
<sequence length="79" mass="8338">MAFAATAREYPDRNVPPFVGPASQTADRIDAARLRALHAEVVAQSVSDRWPAPVRAAIIVGGGIASWIGLIAIFVAAIR</sequence>
<reference evidence="3" key="1">
    <citation type="submission" date="2023-07" db="EMBL/GenBank/DDBJ databases">
        <authorList>
            <person name="Kim M."/>
        </authorList>
    </citation>
    <scope>NUCLEOTIDE SEQUENCE</scope>
    <source>
        <strain evidence="3">BIUV-7</strain>
    </source>
</reference>